<protein>
    <recommendedName>
        <fullName evidence="1">Dienelactone hydrolase domain-containing protein</fullName>
    </recommendedName>
</protein>
<evidence type="ECO:0000313" key="3">
    <source>
        <dbReference type="Proteomes" id="UP000007374"/>
    </source>
</evidence>
<organism evidence="2 3">
    <name type="scientific">Nitratireductor indicus C115</name>
    <dbReference type="NCBI Taxonomy" id="1231190"/>
    <lineage>
        <taxon>Bacteria</taxon>
        <taxon>Pseudomonadati</taxon>
        <taxon>Pseudomonadota</taxon>
        <taxon>Alphaproteobacteria</taxon>
        <taxon>Hyphomicrobiales</taxon>
        <taxon>Phyllobacteriaceae</taxon>
        <taxon>Nitratireductor</taxon>
    </lineage>
</organism>
<dbReference type="PATRIC" id="fig|1231190.3.peg.2688"/>
<dbReference type="RefSeq" id="WP_009450765.1">
    <property type="nucleotide sequence ID" value="NZ_AMSI01000008.1"/>
</dbReference>
<dbReference type="EMBL" id="AMSI01000008">
    <property type="protein sequence ID" value="EKF41981.1"/>
    <property type="molecule type" value="Genomic_DNA"/>
</dbReference>
<name>K2P3L0_9HYPH</name>
<feature type="domain" description="Dienelactone hydrolase" evidence="1">
    <location>
        <begin position="7"/>
        <end position="183"/>
    </location>
</feature>
<reference evidence="2 3" key="1">
    <citation type="journal article" date="2012" name="J. Bacteriol.">
        <title>Genome Sequence of Nitratireductor indicus Type Strain C115.</title>
        <authorList>
            <person name="Lai Q."/>
            <person name="Li G."/>
            <person name="Yu Z."/>
            <person name="Shao Z."/>
        </authorList>
    </citation>
    <scope>NUCLEOTIDE SEQUENCE [LARGE SCALE GENOMIC DNA]</scope>
    <source>
        <strain evidence="2 3">C115</strain>
    </source>
</reference>
<dbReference type="STRING" id="721133.SAMN05216176_104137"/>
<dbReference type="GO" id="GO:0016787">
    <property type="term" value="F:hydrolase activity"/>
    <property type="evidence" value="ECO:0007669"/>
    <property type="project" value="InterPro"/>
</dbReference>
<gene>
    <name evidence="2" type="ORF">NA8A_12950</name>
</gene>
<dbReference type="InterPro" id="IPR029058">
    <property type="entry name" value="AB_hydrolase_fold"/>
</dbReference>
<dbReference type="InterPro" id="IPR002925">
    <property type="entry name" value="Dienelactn_hydro"/>
</dbReference>
<keyword evidence="3" id="KW-1185">Reference proteome</keyword>
<dbReference type="SUPFAM" id="SSF53474">
    <property type="entry name" value="alpha/beta-Hydrolases"/>
    <property type="match status" value="1"/>
</dbReference>
<evidence type="ECO:0000259" key="1">
    <source>
        <dbReference type="Pfam" id="PF01738"/>
    </source>
</evidence>
<dbReference type="Proteomes" id="UP000007374">
    <property type="component" value="Unassembled WGS sequence"/>
</dbReference>
<evidence type="ECO:0000313" key="2">
    <source>
        <dbReference type="EMBL" id="EKF41981.1"/>
    </source>
</evidence>
<accession>K2P3L0</accession>
<sequence>MANDAYAYHLNSAGPGKPLLVLFHGTGGNEEQLLSLGAKLAPGAGLLAPRGDVSEHGAARFFRRTGEGVYDMVDLNRATGKMRAFIAAHVEREQPSAVIGLGYSNGANILASVIFSAPALFDAAVLMHPLIPFRPVWGGATVDTKLLVTAGRHDPICPQPLTSRLLSYLEDAGADLRAEWHDGGHELRPNEINAAADFLAPLLDNGKDNS</sequence>
<dbReference type="OrthoDB" id="9796570at2"/>
<dbReference type="Gene3D" id="3.40.50.1820">
    <property type="entry name" value="alpha/beta hydrolase"/>
    <property type="match status" value="1"/>
</dbReference>
<dbReference type="AlphaFoldDB" id="K2P3L0"/>
<dbReference type="Pfam" id="PF01738">
    <property type="entry name" value="DLH"/>
    <property type="match status" value="1"/>
</dbReference>
<dbReference type="eggNOG" id="COG0400">
    <property type="taxonomic scope" value="Bacteria"/>
</dbReference>
<proteinExistence type="predicted"/>
<comment type="caution">
    <text evidence="2">The sequence shown here is derived from an EMBL/GenBank/DDBJ whole genome shotgun (WGS) entry which is preliminary data.</text>
</comment>